<evidence type="ECO:0000256" key="1">
    <source>
        <dbReference type="ARBA" id="ARBA00001971"/>
    </source>
</evidence>
<proteinExistence type="inferred from homology"/>
<dbReference type="GO" id="GO:0016705">
    <property type="term" value="F:oxidoreductase activity, acting on paired donors, with incorporation or reduction of molecular oxygen"/>
    <property type="evidence" value="ECO:0007669"/>
    <property type="project" value="InterPro"/>
</dbReference>
<keyword evidence="9" id="KW-0560">Oxidoreductase</keyword>
<dbReference type="InterPro" id="IPR036396">
    <property type="entry name" value="Cyt_P450_sf"/>
</dbReference>
<evidence type="ECO:0000256" key="11">
    <source>
        <dbReference type="ARBA" id="ARBA00023033"/>
    </source>
</evidence>
<keyword evidence="6" id="KW-0479">Metal-binding</keyword>
<reference evidence="13 14" key="1">
    <citation type="journal article" date="2010" name="Science">
        <title>Genomic comparison of the ants Camponotus floridanus and Harpegnathos saltator.</title>
        <authorList>
            <person name="Bonasio R."/>
            <person name="Zhang G."/>
            <person name="Ye C."/>
            <person name="Mutti N.S."/>
            <person name="Fang X."/>
            <person name="Qin N."/>
            <person name="Donahue G."/>
            <person name="Yang P."/>
            <person name="Li Q."/>
            <person name="Li C."/>
            <person name="Zhang P."/>
            <person name="Huang Z."/>
            <person name="Berger S.L."/>
            <person name="Reinberg D."/>
            <person name="Wang J."/>
            <person name="Liebig J."/>
        </authorList>
    </citation>
    <scope>NUCLEOTIDE SEQUENCE [LARGE SCALE GENOMIC DNA]</scope>
    <source>
        <strain evidence="13 14">R22 G/1</strain>
    </source>
</reference>
<keyword evidence="8" id="KW-0492">Microsome</keyword>
<dbReference type="EMBL" id="GL448740">
    <property type="protein sequence ID" value="EFN83961.1"/>
    <property type="molecule type" value="Genomic_DNA"/>
</dbReference>
<dbReference type="GO" id="GO:0005506">
    <property type="term" value="F:iron ion binding"/>
    <property type="evidence" value="ECO:0007669"/>
    <property type="project" value="InterPro"/>
</dbReference>
<evidence type="ECO:0000313" key="13">
    <source>
        <dbReference type="EMBL" id="EFN83961.1"/>
    </source>
</evidence>
<dbReference type="SUPFAM" id="SSF48264">
    <property type="entry name" value="Cytochrome P450"/>
    <property type="match status" value="1"/>
</dbReference>
<dbReference type="InterPro" id="IPR050476">
    <property type="entry name" value="Insect_CytP450_Detox"/>
</dbReference>
<comment type="cofactor">
    <cofactor evidence="1">
        <name>heme</name>
        <dbReference type="ChEBI" id="CHEBI:30413"/>
    </cofactor>
</comment>
<keyword evidence="11" id="KW-0503">Monooxygenase</keyword>
<name>E2BK53_HARSA</name>
<evidence type="ECO:0000256" key="5">
    <source>
        <dbReference type="ARBA" id="ARBA00022617"/>
    </source>
</evidence>
<protein>
    <submittedName>
        <fullName evidence="13">Cytochrome P450 9e2</fullName>
    </submittedName>
</protein>
<feature type="non-terminal residue" evidence="13">
    <location>
        <position position="1"/>
    </location>
</feature>
<evidence type="ECO:0000256" key="2">
    <source>
        <dbReference type="ARBA" id="ARBA00004174"/>
    </source>
</evidence>
<dbReference type="InParanoid" id="E2BK53"/>
<dbReference type="PANTHER" id="PTHR24292">
    <property type="entry name" value="CYTOCHROME P450"/>
    <property type="match status" value="1"/>
</dbReference>
<dbReference type="PANTHER" id="PTHR24292:SF54">
    <property type="entry name" value="CYP9F3-RELATED"/>
    <property type="match status" value="1"/>
</dbReference>
<keyword evidence="12" id="KW-0472">Membrane</keyword>
<sequence length="55" mass="6512">LQDRVRKEINEVMQENNGKLTMNALQNLPYLERCLKESLRLYPSVNFISRICITD</sequence>
<evidence type="ECO:0000256" key="8">
    <source>
        <dbReference type="ARBA" id="ARBA00022848"/>
    </source>
</evidence>
<comment type="similarity">
    <text evidence="4">Belongs to the cytochrome P450 family.</text>
</comment>
<dbReference type="AlphaFoldDB" id="E2BK53"/>
<keyword evidence="10" id="KW-0408">Iron</keyword>
<evidence type="ECO:0000256" key="9">
    <source>
        <dbReference type="ARBA" id="ARBA00023002"/>
    </source>
</evidence>
<evidence type="ECO:0000256" key="7">
    <source>
        <dbReference type="ARBA" id="ARBA00022824"/>
    </source>
</evidence>
<dbReference type="GO" id="GO:0004497">
    <property type="term" value="F:monooxygenase activity"/>
    <property type="evidence" value="ECO:0007669"/>
    <property type="project" value="UniProtKB-KW"/>
</dbReference>
<dbReference type="GO" id="GO:0020037">
    <property type="term" value="F:heme binding"/>
    <property type="evidence" value="ECO:0007669"/>
    <property type="project" value="InterPro"/>
</dbReference>
<dbReference type="Proteomes" id="UP000008237">
    <property type="component" value="Unassembled WGS sequence"/>
</dbReference>
<comment type="subcellular location">
    <subcellularLocation>
        <location evidence="3">Endoplasmic reticulum membrane</location>
        <topology evidence="3">Peripheral membrane protein</topology>
    </subcellularLocation>
    <subcellularLocation>
        <location evidence="2">Microsome membrane</location>
        <topology evidence="2">Peripheral membrane protein</topology>
    </subcellularLocation>
</comment>
<keyword evidence="7" id="KW-0256">Endoplasmic reticulum</keyword>
<gene>
    <name evidence="13" type="ORF">EAI_09631</name>
</gene>
<evidence type="ECO:0000256" key="12">
    <source>
        <dbReference type="ARBA" id="ARBA00023136"/>
    </source>
</evidence>
<evidence type="ECO:0000313" key="14">
    <source>
        <dbReference type="Proteomes" id="UP000008237"/>
    </source>
</evidence>
<evidence type="ECO:0000256" key="3">
    <source>
        <dbReference type="ARBA" id="ARBA00004406"/>
    </source>
</evidence>
<evidence type="ECO:0000256" key="10">
    <source>
        <dbReference type="ARBA" id="ARBA00023004"/>
    </source>
</evidence>
<dbReference type="InterPro" id="IPR001128">
    <property type="entry name" value="Cyt_P450"/>
</dbReference>
<evidence type="ECO:0000256" key="4">
    <source>
        <dbReference type="ARBA" id="ARBA00010617"/>
    </source>
</evidence>
<keyword evidence="5" id="KW-0349">Heme</keyword>
<feature type="non-terminal residue" evidence="13">
    <location>
        <position position="55"/>
    </location>
</feature>
<dbReference type="Pfam" id="PF00067">
    <property type="entry name" value="p450"/>
    <property type="match status" value="1"/>
</dbReference>
<dbReference type="OMA" id="IIQDCVR"/>
<organism evidence="14">
    <name type="scientific">Harpegnathos saltator</name>
    <name type="common">Jerdon's jumping ant</name>
    <dbReference type="NCBI Taxonomy" id="610380"/>
    <lineage>
        <taxon>Eukaryota</taxon>
        <taxon>Metazoa</taxon>
        <taxon>Ecdysozoa</taxon>
        <taxon>Arthropoda</taxon>
        <taxon>Hexapoda</taxon>
        <taxon>Insecta</taxon>
        <taxon>Pterygota</taxon>
        <taxon>Neoptera</taxon>
        <taxon>Endopterygota</taxon>
        <taxon>Hymenoptera</taxon>
        <taxon>Apocrita</taxon>
        <taxon>Aculeata</taxon>
        <taxon>Formicoidea</taxon>
        <taxon>Formicidae</taxon>
        <taxon>Ponerinae</taxon>
        <taxon>Ponerini</taxon>
        <taxon>Harpegnathos</taxon>
    </lineage>
</organism>
<dbReference type="Gene3D" id="1.10.630.10">
    <property type="entry name" value="Cytochrome P450"/>
    <property type="match status" value="1"/>
</dbReference>
<dbReference type="GO" id="GO:0005789">
    <property type="term" value="C:endoplasmic reticulum membrane"/>
    <property type="evidence" value="ECO:0007669"/>
    <property type="project" value="UniProtKB-SubCell"/>
</dbReference>
<keyword evidence="14" id="KW-1185">Reference proteome</keyword>
<evidence type="ECO:0000256" key="6">
    <source>
        <dbReference type="ARBA" id="ARBA00022723"/>
    </source>
</evidence>
<accession>E2BK53</accession>